<sequence length="150" mass="16928">MLHFSKNNSIFIANGRICDDAGIGKVTCSEISIVDYLIVSPELFPFITEFQVVDFDPLISDGHCRLHVKFSTWATNDLHNNNPVEGDSKPVRWISDKKNQFVDKVENSLLLDVDELTNRIDEFDVNSISFQTNLDTFVEALNKGGFTNLS</sequence>
<protein>
    <submittedName>
        <fullName evidence="1">Uncharacterized protein</fullName>
    </submittedName>
</protein>
<reference evidence="1 2" key="1">
    <citation type="submission" date="2020-06" db="EMBL/GenBank/DDBJ databases">
        <authorList>
            <person name="Li R."/>
            <person name="Bekaert M."/>
        </authorList>
    </citation>
    <scope>NUCLEOTIDE SEQUENCE [LARGE SCALE GENOMIC DNA]</scope>
    <source>
        <strain evidence="2">wild</strain>
    </source>
</reference>
<gene>
    <name evidence="1" type="ORF">MCOR_52337</name>
</gene>
<keyword evidence="2" id="KW-1185">Reference proteome</keyword>
<proteinExistence type="predicted"/>
<dbReference type="AlphaFoldDB" id="A0A6J8EHV0"/>
<accession>A0A6J8EHV0</accession>
<evidence type="ECO:0000313" key="1">
    <source>
        <dbReference type="EMBL" id="CAC5420070.1"/>
    </source>
</evidence>
<dbReference type="OrthoDB" id="6079384at2759"/>
<name>A0A6J8EHV0_MYTCO</name>
<dbReference type="Proteomes" id="UP000507470">
    <property type="component" value="Unassembled WGS sequence"/>
</dbReference>
<evidence type="ECO:0000313" key="2">
    <source>
        <dbReference type="Proteomes" id="UP000507470"/>
    </source>
</evidence>
<organism evidence="1 2">
    <name type="scientific">Mytilus coruscus</name>
    <name type="common">Sea mussel</name>
    <dbReference type="NCBI Taxonomy" id="42192"/>
    <lineage>
        <taxon>Eukaryota</taxon>
        <taxon>Metazoa</taxon>
        <taxon>Spiralia</taxon>
        <taxon>Lophotrochozoa</taxon>
        <taxon>Mollusca</taxon>
        <taxon>Bivalvia</taxon>
        <taxon>Autobranchia</taxon>
        <taxon>Pteriomorphia</taxon>
        <taxon>Mytilida</taxon>
        <taxon>Mytiloidea</taxon>
        <taxon>Mytilidae</taxon>
        <taxon>Mytilinae</taxon>
        <taxon>Mytilus</taxon>
    </lineage>
</organism>
<dbReference type="EMBL" id="CACVKT020009075">
    <property type="protein sequence ID" value="CAC5420070.1"/>
    <property type="molecule type" value="Genomic_DNA"/>
</dbReference>